<dbReference type="Proteomes" id="UP000789396">
    <property type="component" value="Unassembled WGS sequence"/>
</dbReference>
<keyword evidence="3" id="KW-1185">Reference proteome</keyword>
<dbReference type="PANTHER" id="PTHR32226:SF2">
    <property type="entry name" value="TELO2-INTERACTING PROTEIN 2"/>
    <property type="match status" value="1"/>
</dbReference>
<dbReference type="OrthoDB" id="6417021at2759"/>
<dbReference type="GO" id="GO:0005634">
    <property type="term" value="C:nucleus"/>
    <property type="evidence" value="ECO:0007669"/>
    <property type="project" value="TreeGrafter"/>
</dbReference>
<dbReference type="Pfam" id="PF10521">
    <property type="entry name" value="Tti2"/>
    <property type="match status" value="1"/>
</dbReference>
<evidence type="ECO:0000256" key="1">
    <source>
        <dbReference type="ARBA" id="ARBA00034736"/>
    </source>
</evidence>
<protein>
    <submittedName>
        <fullName evidence="2">2242_t:CDS:1</fullName>
    </submittedName>
</protein>
<evidence type="ECO:0000313" key="3">
    <source>
        <dbReference type="Proteomes" id="UP000789396"/>
    </source>
</evidence>
<name>A0A9N9ATZ5_9GLOM</name>
<comment type="caution">
    <text evidence="2">The sequence shown here is derived from an EMBL/GenBank/DDBJ whole genome shotgun (WGS) entry which is preliminary data.</text>
</comment>
<dbReference type="GO" id="GO:0110078">
    <property type="term" value="C:TTT Hsp90 cochaperone complex"/>
    <property type="evidence" value="ECO:0007669"/>
    <property type="project" value="InterPro"/>
</dbReference>
<dbReference type="GO" id="GO:0005829">
    <property type="term" value="C:cytosol"/>
    <property type="evidence" value="ECO:0007669"/>
    <property type="project" value="TreeGrafter"/>
</dbReference>
<dbReference type="InterPro" id="IPR018870">
    <property type="entry name" value="Tti2"/>
</dbReference>
<sequence>MEDQGAQLAEKLLSSGWGVSKILESFVKPVFLKNSKVQNAKLSSGKQLKKRVLNFEDMDESWRVEIMQATSILHWCISQTKPSEVESILGLVIPPILSLIDDYDVKLKTRGVSILERLLKLVDSETFQPSNTSSPSGTNTKSL</sequence>
<gene>
    <name evidence="2" type="ORF">RFULGI_LOCUS4285</name>
</gene>
<dbReference type="AlphaFoldDB" id="A0A9N9ATZ5"/>
<organism evidence="2 3">
    <name type="scientific">Racocetra fulgida</name>
    <dbReference type="NCBI Taxonomy" id="60492"/>
    <lineage>
        <taxon>Eukaryota</taxon>
        <taxon>Fungi</taxon>
        <taxon>Fungi incertae sedis</taxon>
        <taxon>Mucoromycota</taxon>
        <taxon>Glomeromycotina</taxon>
        <taxon>Glomeromycetes</taxon>
        <taxon>Diversisporales</taxon>
        <taxon>Gigasporaceae</taxon>
        <taxon>Racocetra</taxon>
    </lineage>
</organism>
<comment type="similarity">
    <text evidence="1">Belongs to the TTI2 family.</text>
</comment>
<proteinExistence type="inferred from homology"/>
<accession>A0A9N9ATZ5</accession>
<reference evidence="2" key="1">
    <citation type="submission" date="2021-06" db="EMBL/GenBank/DDBJ databases">
        <authorList>
            <person name="Kallberg Y."/>
            <person name="Tangrot J."/>
            <person name="Rosling A."/>
        </authorList>
    </citation>
    <scope>NUCLEOTIDE SEQUENCE</scope>
    <source>
        <strain evidence="2">IN212</strain>
    </source>
</reference>
<dbReference type="EMBL" id="CAJVPZ010004191">
    <property type="protein sequence ID" value="CAG8542500.1"/>
    <property type="molecule type" value="Genomic_DNA"/>
</dbReference>
<dbReference type="PANTHER" id="PTHR32226">
    <property type="entry name" value="TELO2-INTERACTING PROTEIN 2"/>
    <property type="match status" value="1"/>
</dbReference>
<evidence type="ECO:0000313" key="2">
    <source>
        <dbReference type="EMBL" id="CAG8542500.1"/>
    </source>
</evidence>